<evidence type="ECO:0000256" key="1">
    <source>
        <dbReference type="SAM" id="MobiDB-lite"/>
    </source>
</evidence>
<feature type="compositionally biased region" description="Basic and acidic residues" evidence="1">
    <location>
        <begin position="235"/>
        <end position="245"/>
    </location>
</feature>
<reference evidence="3 4" key="1">
    <citation type="submission" date="2018-03" db="EMBL/GenBank/DDBJ databases">
        <title>The draft genome of Mesorhizobium soli JCM 19897.</title>
        <authorList>
            <person name="Li L."/>
            <person name="Liu L."/>
            <person name="Liang L."/>
            <person name="Wang T."/>
            <person name="Zhang X."/>
        </authorList>
    </citation>
    <scope>NUCLEOTIDE SEQUENCE [LARGE SCALE GENOMIC DNA]</scope>
    <source>
        <strain evidence="3 4">JCM 19897</strain>
    </source>
</reference>
<dbReference type="PANTHER" id="PTHR47372">
    <property type="entry name" value="DAUER UP-REGULATED-RELATED"/>
    <property type="match status" value="1"/>
</dbReference>
<feature type="compositionally biased region" description="Basic residues" evidence="1">
    <location>
        <begin position="270"/>
        <end position="280"/>
    </location>
</feature>
<feature type="compositionally biased region" description="Basic and acidic residues" evidence="1">
    <location>
        <begin position="260"/>
        <end position="269"/>
    </location>
</feature>
<keyword evidence="4" id="KW-1185">Reference proteome</keyword>
<dbReference type="PANTHER" id="PTHR47372:SF11">
    <property type="entry name" value="RE19971P"/>
    <property type="match status" value="1"/>
</dbReference>
<gene>
    <name evidence="3" type="ORF">C7I85_24975</name>
</gene>
<dbReference type="EMBL" id="PXYL01000019">
    <property type="protein sequence ID" value="PSJ56237.1"/>
    <property type="molecule type" value="Genomic_DNA"/>
</dbReference>
<organism evidence="3 4">
    <name type="scientific">Pseudaminobacter soli</name>
    <name type="common">ex Li et al. 2025</name>
    <dbReference type="NCBI Taxonomy" id="1295366"/>
    <lineage>
        <taxon>Bacteria</taxon>
        <taxon>Pseudomonadati</taxon>
        <taxon>Pseudomonadota</taxon>
        <taxon>Alphaproteobacteria</taxon>
        <taxon>Hyphomicrobiales</taxon>
        <taxon>Phyllobacteriaceae</taxon>
        <taxon>Pseudaminobacter</taxon>
    </lineage>
</organism>
<feature type="compositionally biased region" description="Polar residues" evidence="1">
    <location>
        <begin position="249"/>
        <end position="259"/>
    </location>
</feature>
<dbReference type="AlphaFoldDB" id="A0A2P7S191"/>
<comment type="caution">
    <text evidence="3">The sequence shown here is derived from an EMBL/GenBank/DDBJ whole genome shotgun (WGS) entry which is preliminary data.</text>
</comment>
<feature type="transmembrane region" description="Helical" evidence="2">
    <location>
        <begin position="30"/>
        <end position="49"/>
    </location>
</feature>
<sequence length="280" mass="28705">MLDQLTEYAGDGDVGEFYRRLRYQMARHPVPMVLVGAGIAWMMVSGTLGGSRDRGRTWREVPGRRAMAEKAGDAADKIGEAGSAASDVIGRLGELTRESAGSSADAMRQGANRARDSLGAAAGSASDAVVRAADSASDAAGKAAAFASDAAGRVADTAGNAAASAYGTIAGTTSRTATAVGESARHISQNAASSAKSFVDFCRSEPLVLGSMGVAIGAALGALMPPTQTEDYLMGEKSDRLKENLAEMTGSTEAPTKSGKLSESRDGKSAPRKKRSHADR</sequence>
<dbReference type="Proteomes" id="UP000240653">
    <property type="component" value="Unassembled WGS sequence"/>
</dbReference>
<evidence type="ECO:0000313" key="3">
    <source>
        <dbReference type="EMBL" id="PSJ56237.1"/>
    </source>
</evidence>
<evidence type="ECO:0000313" key="4">
    <source>
        <dbReference type="Proteomes" id="UP000240653"/>
    </source>
</evidence>
<evidence type="ECO:0000256" key="2">
    <source>
        <dbReference type="SAM" id="Phobius"/>
    </source>
</evidence>
<keyword evidence="2" id="KW-0472">Membrane</keyword>
<name>A0A2P7S191_9HYPH</name>
<protein>
    <submittedName>
        <fullName evidence="3">Uncharacterized protein</fullName>
    </submittedName>
</protein>
<accession>A0A2P7S191</accession>
<keyword evidence="2" id="KW-1133">Transmembrane helix</keyword>
<feature type="region of interest" description="Disordered" evidence="1">
    <location>
        <begin position="235"/>
        <end position="280"/>
    </location>
</feature>
<keyword evidence="2" id="KW-0812">Transmembrane</keyword>
<proteinExistence type="predicted"/>